<protein>
    <submittedName>
        <fullName evidence="2">SDR family oxidoreductase</fullName>
    </submittedName>
</protein>
<dbReference type="Proteomes" id="UP000095286">
    <property type="component" value="Unplaced"/>
</dbReference>
<name>A0AC35TGT2_9BILA</name>
<evidence type="ECO:0000313" key="2">
    <source>
        <dbReference type="WBParaSite" id="RSKR_0000039200.1"/>
    </source>
</evidence>
<accession>A0AC35TGT2</accession>
<organism evidence="1 2">
    <name type="scientific">Rhabditophanes sp. KR3021</name>
    <dbReference type="NCBI Taxonomy" id="114890"/>
    <lineage>
        <taxon>Eukaryota</taxon>
        <taxon>Metazoa</taxon>
        <taxon>Ecdysozoa</taxon>
        <taxon>Nematoda</taxon>
        <taxon>Chromadorea</taxon>
        <taxon>Rhabditida</taxon>
        <taxon>Tylenchina</taxon>
        <taxon>Panagrolaimomorpha</taxon>
        <taxon>Strongyloidoidea</taxon>
        <taxon>Alloionematidae</taxon>
        <taxon>Rhabditophanes</taxon>
    </lineage>
</organism>
<proteinExistence type="predicted"/>
<dbReference type="WBParaSite" id="RSKR_0000039200.1">
    <property type="protein sequence ID" value="RSKR_0000039200.1"/>
    <property type="gene ID" value="RSKR_0000039200"/>
</dbReference>
<sequence>MAAAVPQTLAGNVSLITNITTPFGYAIARRLGFAGSRLFVTGTCKGKTERAIKTLQDNGIDVAGACLDITKSEERAQLPDLVDKEYGKLDSLVISHLENRLRGNLLDCSVEEVKEMYDKYLVAPFDVSKKLFPLLQKSDNGSIVLMSSIAGFTPFNDIGLYSTAQTAILGLTKNLAQSMAHMNVRVNSVSTGFMTDDNSGASWDQASEELRLQLETVIPLGRVAKMYEATGTVEFLLGRNSSYISGENMILNGGMSVRI</sequence>
<evidence type="ECO:0000313" key="1">
    <source>
        <dbReference type="Proteomes" id="UP000095286"/>
    </source>
</evidence>
<reference evidence="2" key="1">
    <citation type="submission" date="2016-11" db="UniProtKB">
        <authorList>
            <consortium name="WormBaseParasite"/>
        </authorList>
    </citation>
    <scope>IDENTIFICATION</scope>
    <source>
        <strain evidence="2">KR3021</strain>
    </source>
</reference>